<feature type="region of interest" description="Disordered" evidence="1">
    <location>
        <begin position="710"/>
        <end position="770"/>
    </location>
</feature>
<evidence type="ECO:0000256" key="1">
    <source>
        <dbReference type="SAM" id="MobiDB-lite"/>
    </source>
</evidence>
<feature type="compositionally biased region" description="Low complexity" evidence="1">
    <location>
        <begin position="42"/>
        <end position="51"/>
    </location>
</feature>
<gene>
    <name evidence="3" type="ORF">HYALB_00012736</name>
</gene>
<dbReference type="AlphaFoldDB" id="A0A9N9Q834"/>
<reference evidence="3" key="1">
    <citation type="submission" date="2021-07" db="EMBL/GenBank/DDBJ databases">
        <authorList>
            <person name="Durling M."/>
        </authorList>
    </citation>
    <scope>NUCLEOTIDE SEQUENCE</scope>
</reference>
<organism evidence="3 4">
    <name type="scientific">Hymenoscyphus albidus</name>
    <dbReference type="NCBI Taxonomy" id="595503"/>
    <lineage>
        <taxon>Eukaryota</taxon>
        <taxon>Fungi</taxon>
        <taxon>Dikarya</taxon>
        <taxon>Ascomycota</taxon>
        <taxon>Pezizomycotina</taxon>
        <taxon>Leotiomycetes</taxon>
        <taxon>Helotiales</taxon>
        <taxon>Helotiaceae</taxon>
        <taxon>Hymenoscyphus</taxon>
    </lineage>
</organism>
<feature type="compositionally biased region" description="Basic residues" evidence="1">
    <location>
        <begin position="759"/>
        <end position="770"/>
    </location>
</feature>
<feature type="compositionally biased region" description="Polar residues" evidence="1">
    <location>
        <begin position="169"/>
        <end position="188"/>
    </location>
</feature>
<dbReference type="GO" id="GO:0004674">
    <property type="term" value="F:protein serine/threonine kinase activity"/>
    <property type="evidence" value="ECO:0007669"/>
    <property type="project" value="TreeGrafter"/>
</dbReference>
<evidence type="ECO:0000313" key="4">
    <source>
        <dbReference type="Proteomes" id="UP000701801"/>
    </source>
</evidence>
<dbReference type="InterPro" id="IPR053235">
    <property type="entry name" value="Ser_Thr_kinase"/>
</dbReference>
<dbReference type="Proteomes" id="UP000701801">
    <property type="component" value="Unassembled WGS sequence"/>
</dbReference>
<evidence type="ECO:0000313" key="3">
    <source>
        <dbReference type="EMBL" id="CAG8978614.1"/>
    </source>
</evidence>
<dbReference type="GO" id="GO:0005524">
    <property type="term" value="F:ATP binding"/>
    <property type="evidence" value="ECO:0007669"/>
    <property type="project" value="InterPro"/>
</dbReference>
<dbReference type="InterPro" id="IPR000719">
    <property type="entry name" value="Prot_kinase_dom"/>
</dbReference>
<dbReference type="EMBL" id="CAJVRM010000269">
    <property type="protein sequence ID" value="CAG8978614.1"/>
    <property type="molecule type" value="Genomic_DNA"/>
</dbReference>
<dbReference type="PROSITE" id="PS50011">
    <property type="entry name" value="PROTEIN_KINASE_DOM"/>
    <property type="match status" value="1"/>
</dbReference>
<sequence>MANTGNDSGKRGRDDEESDKPSKKRKTLPTKRPSKPVRKALPSSSQRGQPVQPGPPYPVTPGTVVPGMGSGTPQVRIPGALRLPPRYAQEQGLRRRQNRNTQPFNPLRNIYETEPQTLGVERFNVTQGSGSGSGQPRPAQQLPAYPNNPQPRYAVPGTQRGPPRRTESGRVQQVTRPGGNTTMASSGPRSPEMLAWPETRIGRPEVADPETPPHARSLGMGYARIQPLDGQGKAHYRGIGSRLTSIPRNLFGKMAEDIVRLRNPNASASQSSSDEIDRRAGFNRREWLRSEREWTEGIAGPNDRPDLTWQQRRWKGAKFLGQGSNGIIGLWQRKPGGDENPSESQMESDINKVVIKQQKLDDSFVKEAAMFDLLKKTNSSHLVQAYKTAIVDEKGYGVSSAERMSYLPASLNRGFNQKVGRMFMELCDGGTLDDYLAKEVYMSVFSPLVPERDVLTRGSAHSADKPFPERLVWHIFGCVALGLIAIEHGSEDPSKFVFVKLGAPGHEETPLFKIADFGCMQDAPQRNEQRRDSSWARRTSWLTRFTGVHAGPEMAHNNYTPERYYGSPLNVWQIGRAKATIVLRGRDIWKGVGRRPYFQLQPNSSQEKVLRTIVIDILDAPYSVALRGLLLRCLAYDWKERPTPISLWQEVRTNSEVADGAARQVAQQTQLEDDRAMFEELQKLNMEIGQEGGGQPQSPWQTEYQTLLRQSKAPPRVTTPAAGHPGQTKPPEENLPLFTDPSAMPTGFEDYGRPPRPQPFKRRRRTDRGD</sequence>
<feature type="compositionally biased region" description="Low complexity" evidence="1">
    <location>
        <begin position="60"/>
        <end position="73"/>
    </location>
</feature>
<name>A0A9N9Q834_9HELO</name>
<evidence type="ECO:0000259" key="2">
    <source>
        <dbReference type="PROSITE" id="PS50011"/>
    </source>
</evidence>
<dbReference type="InterPro" id="IPR011009">
    <property type="entry name" value="Kinase-like_dom_sf"/>
</dbReference>
<protein>
    <recommendedName>
        <fullName evidence="2">Protein kinase domain-containing protein</fullName>
    </recommendedName>
</protein>
<accession>A0A9N9Q834</accession>
<dbReference type="SUPFAM" id="SSF56112">
    <property type="entry name" value="Protein kinase-like (PK-like)"/>
    <property type="match status" value="1"/>
</dbReference>
<proteinExistence type="predicted"/>
<feature type="compositionally biased region" description="Basic residues" evidence="1">
    <location>
        <begin position="22"/>
        <end position="38"/>
    </location>
</feature>
<comment type="caution">
    <text evidence="3">The sequence shown here is derived from an EMBL/GenBank/DDBJ whole genome shotgun (WGS) entry which is preliminary data.</text>
</comment>
<dbReference type="Gene3D" id="1.10.510.10">
    <property type="entry name" value="Transferase(Phosphotransferase) domain 1"/>
    <property type="match status" value="1"/>
</dbReference>
<dbReference type="OrthoDB" id="310217at2759"/>
<feature type="domain" description="Protein kinase" evidence="2">
    <location>
        <begin position="314"/>
        <end position="657"/>
    </location>
</feature>
<feature type="region of interest" description="Disordered" evidence="1">
    <location>
        <begin position="1"/>
        <end position="193"/>
    </location>
</feature>
<keyword evidence="4" id="KW-1185">Reference proteome</keyword>
<dbReference type="GO" id="GO:0005737">
    <property type="term" value="C:cytoplasm"/>
    <property type="evidence" value="ECO:0007669"/>
    <property type="project" value="TreeGrafter"/>
</dbReference>
<dbReference type="PANTHER" id="PTHR24361">
    <property type="entry name" value="MITOGEN-ACTIVATED KINASE KINASE KINASE"/>
    <property type="match status" value="1"/>
</dbReference>